<gene>
    <name evidence="2" type="ORF">PLANPX_5977</name>
</gene>
<dbReference type="GO" id="GO:0005829">
    <property type="term" value="C:cytosol"/>
    <property type="evidence" value="ECO:0007669"/>
    <property type="project" value="TreeGrafter"/>
</dbReference>
<keyword evidence="3" id="KW-1185">Reference proteome</keyword>
<evidence type="ECO:0000313" key="3">
    <source>
        <dbReference type="Proteomes" id="UP000326837"/>
    </source>
</evidence>
<dbReference type="Gene3D" id="1.20.120.430">
    <property type="entry name" value="tRNA modification GTPase MnmE domain 2"/>
    <property type="match status" value="1"/>
</dbReference>
<sequence length="389" mass="41105">MSDERASCASLLTPTGRGAVAVIAAEGAGATAAIDAAFRAANGRSAAAQPLDRIAFGEWGAGEHREEVIVIRSGDAAFEIHCHGGVAAAQRILAALESAGCVIQSQADWAKQRSASLIESEADAVLAQATTRRTAEMLLNQRNGALQQAVAAIRELLNAGQLDAACDQLSRLLERAPLGRHLIEPWLVAIAGRPNVGKSSLINAIVGYQRAIVFDQPGTTRDVLTAETAIDGWPVRLADAAGIRETNDPLEAEGVARARQQLQRADLVLWVLDGATLADSPQIAAAREWREELGVAEIDRVLIVVNKADRVDARRRAAGGVEFCYTSALTGDGLPALLSAIAKRLVPSPPQREAIPFTVRQVELLHSALNAANHSHTDEAQALLAQLAL</sequence>
<evidence type="ECO:0000313" key="2">
    <source>
        <dbReference type="EMBL" id="BBO36365.1"/>
    </source>
</evidence>
<dbReference type="EMBL" id="AP021861">
    <property type="protein sequence ID" value="BBO36365.1"/>
    <property type="molecule type" value="Genomic_DNA"/>
</dbReference>
<dbReference type="InterPro" id="IPR005225">
    <property type="entry name" value="Small_GTP-bd"/>
</dbReference>
<dbReference type="InterPro" id="IPR027368">
    <property type="entry name" value="MnmE_dom2"/>
</dbReference>
<accession>A0A5K7XIW6</accession>
<name>A0A5K7XIW6_9BACT</name>
<dbReference type="PANTHER" id="PTHR42714:SF2">
    <property type="entry name" value="TRNA MODIFICATION GTPASE GTPBP3, MITOCHONDRIAL"/>
    <property type="match status" value="1"/>
</dbReference>
<organism evidence="2 3">
    <name type="scientific">Lacipirellula parvula</name>
    <dbReference type="NCBI Taxonomy" id="2650471"/>
    <lineage>
        <taxon>Bacteria</taxon>
        <taxon>Pseudomonadati</taxon>
        <taxon>Planctomycetota</taxon>
        <taxon>Planctomycetia</taxon>
        <taxon>Pirellulales</taxon>
        <taxon>Lacipirellulaceae</taxon>
        <taxon>Lacipirellula</taxon>
    </lineage>
</organism>
<dbReference type="Gene3D" id="3.30.1360.120">
    <property type="entry name" value="Probable tRNA modification gtpase trme, domain 1"/>
    <property type="match status" value="1"/>
</dbReference>
<reference evidence="3" key="1">
    <citation type="submission" date="2019-10" db="EMBL/GenBank/DDBJ databases">
        <title>Lacipirellula parvula gen. nov., sp. nov., representing a lineage of planctomycetes widespread in freshwater anoxic habitats, and description of the family Lacipirellulaceae.</title>
        <authorList>
            <person name="Dedysh S.N."/>
            <person name="Kulichevskaya I.S."/>
            <person name="Beletsky A.V."/>
            <person name="Rakitin A.L."/>
            <person name="Mardanov A.V."/>
            <person name="Ivanova A.A."/>
            <person name="Saltykova V.X."/>
            <person name="Rijpstra W.I.C."/>
            <person name="Sinninghe Damste J.S."/>
            <person name="Ravin N.V."/>
        </authorList>
    </citation>
    <scope>NUCLEOTIDE SEQUENCE [LARGE SCALE GENOMIC DNA]</scope>
    <source>
        <strain evidence="3">PX69</strain>
    </source>
</reference>
<dbReference type="Pfam" id="PF01926">
    <property type="entry name" value="MMR_HSR1"/>
    <property type="match status" value="1"/>
</dbReference>
<dbReference type="SUPFAM" id="SSF103025">
    <property type="entry name" value="Folate-binding domain"/>
    <property type="match status" value="1"/>
</dbReference>
<dbReference type="KEGG" id="lpav:PLANPX_5977"/>
<proteinExistence type="predicted"/>
<dbReference type="NCBIfam" id="TIGR00231">
    <property type="entry name" value="small_GTP"/>
    <property type="match status" value="1"/>
</dbReference>
<dbReference type="InterPro" id="IPR027266">
    <property type="entry name" value="TrmE/GcvT-like"/>
</dbReference>
<dbReference type="GO" id="GO:0030488">
    <property type="term" value="P:tRNA methylation"/>
    <property type="evidence" value="ECO:0007669"/>
    <property type="project" value="TreeGrafter"/>
</dbReference>
<dbReference type="InterPro" id="IPR031168">
    <property type="entry name" value="G_TrmE"/>
</dbReference>
<dbReference type="PANTHER" id="PTHR42714">
    <property type="entry name" value="TRNA MODIFICATION GTPASE GTPBP3"/>
    <property type="match status" value="1"/>
</dbReference>
<dbReference type="CDD" id="cd04164">
    <property type="entry name" value="trmE"/>
    <property type="match status" value="1"/>
</dbReference>
<dbReference type="RefSeq" id="WP_152101545.1">
    <property type="nucleotide sequence ID" value="NZ_AP021861.1"/>
</dbReference>
<dbReference type="PROSITE" id="PS51709">
    <property type="entry name" value="G_TRME"/>
    <property type="match status" value="1"/>
</dbReference>
<dbReference type="AlphaFoldDB" id="A0A5K7XIW6"/>
<dbReference type="Gene3D" id="3.40.50.300">
    <property type="entry name" value="P-loop containing nucleotide triphosphate hydrolases"/>
    <property type="match status" value="1"/>
</dbReference>
<dbReference type="SUPFAM" id="SSF52540">
    <property type="entry name" value="P-loop containing nucleoside triphosphate hydrolases"/>
    <property type="match status" value="1"/>
</dbReference>
<dbReference type="GO" id="GO:0005525">
    <property type="term" value="F:GTP binding"/>
    <property type="evidence" value="ECO:0007669"/>
    <property type="project" value="InterPro"/>
</dbReference>
<protein>
    <submittedName>
        <fullName evidence="2">MnmE</fullName>
    </submittedName>
</protein>
<evidence type="ECO:0000259" key="1">
    <source>
        <dbReference type="PROSITE" id="PS51709"/>
    </source>
</evidence>
<dbReference type="GO" id="GO:0002098">
    <property type="term" value="P:tRNA wobble uridine modification"/>
    <property type="evidence" value="ECO:0007669"/>
    <property type="project" value="TreeGrafter"/>
</dbReference>
<dbReference type="Proteomes" id="UP000326837">
    <property type="component" value="Chromosome"/>
</dbReference>
<dbReference type="InterPro" id="IPR027417">
    <property type="entry name" value="P-loop_NTPase"/>
</dbReference>
<dbReference type="InterPro" id="IPR006073">
    <property type="entry name" value="GTP-bd"/>
</dbReference>
<feature type="domain" description="TrmE-type G" evidence="1">
    <location>
        <begin position="185"/>
        <end position="346"/>
    </location>
</feature>